<organism evidence="1 2">
    <name type="scientific">Bythopirellula polymerisocia</name>
    <dbReference type="NCBI Taxonomy" id="2528003"/>
    <lineage>
        <taxon>Bacteria</taxon>
        <taxon>Pseudomonadati</taxon>
        <taxon>Planctomycetota</taxon>
        <taxon>Planctomycetia</taxon>
        <taxon>Pirellulales</taxon>
        <taxon>Lacipirellulaceae</taxon>
        <taxon>Bythopirellula</taxon>
    </lineage>
</organism>
<comment type="caution">
    <text evidence="1">The sequence shown here is derived from an EMBL/GenBank/DDBJ whole genome shotgun (WGS) entry which is preliminary data.</text>
</comment>
<sequence length="123" mass="14043">MYATHQHGLTEVRLNRNLILAGARVHVGAIIEYLAQFYGYIMALQALQRRQQLRTAQLAAIDKFELLFEPLPEADETISAKLVTVRDIHPLYFVKGRVYTSAKRELCVMEFKGFAQFDPEGTT</sequence>
<dbReference type="Proteomes" id="UP000318437">
    <property type="component" value="Unassembled WGS sequence"/>
</dbReference>
<evidence type="ECO:0000313" key="1">
    <source>
        <dbReference type="EMBL" id="TWU27409.1"/>
    </source>
</evidence>
<dbReference type="AlphaFoldDB" id="A0A5C6CXP6"/>
<dbReference type="EMBL" id="SJPS01000003">
    <property type="protein sequence ID" value="TWU27409.1"/>
    <property type="molecule type" value="Genomic_DNA"/>
</dbReference>
<protein>
    <recommendedName>
        <fullName evidence="3">Thioesterase domain-containing protein</fullName>
    </recommendedName>
</protein>
<gene>
    <name evidence="1" type="ORF">Pla144_21820</name>
</gene>
<keyword evidence="2" id="KW-1185">Reference proteome</keyword>
<evidence type="ECO:0008006" key="3">
    <source>
        <dbReference type="Google" id="ProtNLM"/>
    </source>
</evidence>
<evidence type="ECO:0000313" key="2">
    <source>
        <dbReference type="Proteomes" id="UP000318437"/>
    </source>
</evidence>
<reference evidence="1 2" key="1">
    <citation type="submission" date="2019-02" db="EMBL/GenBank/DDBJ databases">
        <title>Deep-cultivation of Planctomycetes and their phenomic and genomic characterization uncovers novel biology.</title>
        <authorList>
            <person name="Wiegand S."/>
            <person name="Jogler M."/>
            <person name="Boedeker C."/>
            <person name="Pinto D."/>
            <person name="Vollmers J."/>
            <person name="Rivas-Marin E."/>
            <person name="Kohn T."/>
            <person name="Peeters S.H."/>
            <person name="Heuer A."/>
            <person name="Rast P."/>
            <person name="Oberbeckmann S."/>
            <person name="Bunk B."/>
            <person name="Jeske O."/>
            <person name="Meyerdierks A."/>
            <person name="Storesund J.E."/>
            <person name="Kallscheuer N."/>
            <person name="Luecker S."/>
            <person name="Lage O.M."/>
            <person name="Pohl T."/>
            <person name="Merkel B.J."/>
            <person name="Hornburger P."/>
            <person name="Mueller R.-W."/>
            <person name="Bruemmer F."/>
            <person name="Labrenz M."/>
            <person name="Spormann A.M."/>
            <person name="Op Den Camp H."/>
            <person name="Overmann J."/>
            <person name="Amann R."/>
            <person name="Jetten M.S.M."/>
            <person name="Mascher T."/>
            <person name="Medema M.H."/>
            <person name="Devos D.P."/>
            <person name="Kaster A.-K."/>
            <person name="Ovreas L."/>
            <person name="Rohde M."/>
            <person name="Galperin M.Y."/>
            <person name="Jogler C."/>
        </authorList>
    </citation>
    <scope>NUCLEOTIDE SEQUENCE [LARGE SCALE GENOMIC DNA]</scope>
    <source>
        <strain evidence="1 2">Pla144</strain>
    </source>
</reference>
<accession>A0A5C6CXP6</accession>
<dbReference type="RefSeq" id="WP_146450624.1">
    <property type="nucleotide sequence ID" value="NZ_SJPS01000003.1"/>
</dbReference>
<name>A0A5C6CXP6_9BACT</name>
<proteinExistence type="predicted"/>